<evidence type="ECO:0000313" key="1">
    <source>
        <dbReference type="EMBL" id="ACN58928.1"/>
    </source>
</evidence>
<organism evidence="1">
    <name type="scientific">uncultured bacterium BLR7</name>
    <dbReference type="NCBI Taxonomy" id="506523"/>
    <lineage>
        <taxon>Bacteria</taxon>
        <taxon>environmental samples</taxon>
    </lineage>
</organism>
<dbReference type="AlphaFoldDB" id="C0INP2"/>
<dbReference type="InterPro" id="IPR046150">
    <property type="entry name" value="DUF6152"/>
</dbReference>
<reference evidence="1" key="1">
    <citation type="journal article" date="2009" name="ISME J.">
        <title>Functional metagenomics reveals diverse beta-lactamases in a remote Alaskan soil.</title>
        <authorList>
            <person name="Allen H.K."/>
            <person name="Moe L.A."/>
            <person name="Rodbumrer J."/>
            <person name="Gaarder A."/>
            <person name="Handelsman J."/>
        </authorList>
    </citation>
    <scope>NUCLEOTIDE SEQUENCE</scope>
</reference>
<accession>C0INP2</accession>
<dbReference type="EMBL" id="EU408356">
    <property type="protein sequence ID" value="ACN58928.1"/>
    <property type="molecule type" value="Genomic_DNA"/>
</dbReference>
<dbReference type="Pfam" id="PF19649">
    <property type="entry name" value="DUF6152"/>
    <property type="match status" value="1"/>
</dbReference>
<protein>
    <submittedName>
        <fullName evidence="1">Uncharacterized protein</fullName>
    </submittedName>
</protein>
<gene>
    <name evidence="1" type="ORF">AKSOIL_0086</name>
</gene>
<proteinExistence type="predicted"/>
<sequence length="178" mass="19657">MYTGSQTQREYAMLSDGFLKLAKNPIRCRVYRKIAAPPQGRNALIRLPCLAFAVCCLAAQPAAAHHSLSPYNRNLNETLEGTVKAYIWSNPHVRLVLMVENDKGEIAQWNLESGGVNRLINAGLNRNIVQIGDKITVIYNPRRDGSRAGFFVGLTSASGRKYDTRRNRGPSRGGAEEG</sequence>
<name>C0INP2_9BACT</name>